<evidence type="ECO:0000313" key="1">
    <source>
        <dbReference type="EMBL" id="GIF79058.1"/>
    </source>
</evidence>
<name>A0A8J3JE95_9ACTN</name>
<dbReference type="Proteomes" id="UP000601223">
    <property type="component" value="Unassembled WGS sequence"/>
</dbReference>
<comment type="caution">
    <text evidence="1">The sequence shown here is derived from an EMBL/GenBank/DDBJ whole genome shotgun (WGS) entry which is preliminary data.</text>
</comment>
<keyword evidence="2" id="KW-1185">Reference proteome</keyword>
<accession>A0A8J3JE95</accession>
<organism evidence="1 2">
    <name type="scientific">Catellatospora bangladeshensis</name>
    <dbReference type="NCBI Taxonomy" id="310355"/>
    <lineage>
        <taxon>Bacteria</taxon>
        <taxon>Bacillati</taxon>
        <taxon>Actinomycetota</taxon>
        <taxon>Actinomycetes</taxon>
        <taxon>Micromonosporales</taxon>
        <taxon>Micromonosporaceae</taxon>
        <taxon>Catellatospora</taxon>
    </lineage>
</organism>
<reference evidence="1 2" key="1">
    <citation type="submission" date="2021-01" db="EMBL/GenBank/DDBJ databases">
        <title>Whole genome shotgun sequence of Catellatospora bangladeshensis NBRC 107357.</title>
        <authorList>
            <person name="Komaki H."/>
            <person name="Tamura T."/>
        </authorList>
    </citation>
    <scope>NUCLEOTIDE SEQUENCE [LARGE SCALE GENOMIC DNA]</scope>
    <source>
        <strain evidence="1 2">NBRC 107357</strain>
    </source>
</reference>
<dbReference type="RefSeq" id="WP_203741039.1">
    <property type="nucleotide sequence ID" value="NZ_BONF01000004.1"/>
</dbReference>
<proteinExistence type="predicted"/>
<dbReference type="EMBL" id="BONF01000004">
    <property type="protein sequence ID" value="GIF79058.1"/>
    <property type="molecule type" value="Genomic_DNA"/>
</dbReference>
<protein>
    <submittedName>
        <fullName evidence="1">Uncharacterized protein</fullName>
    </submittedName>
</protein>
<evidence type="ECO:0000313" key="2">
    <source>
        <dbReference type="Proteomes" id="UP000601223"/>
    </source>
</evidence>
<gene>
    <name evidence="1" type="ORF">Cba03nite_04070</name>
</gene>
<dbReference type="AlphaFoldDB" id="A0A8J3JE95"/>
<sequence length="196" mass="22465">MSGQGKAPTLDTLRVVTRLETIDWDGDYTRSGSRIQLMQEYLRRAALWAQALDCPNRWPFFDIAAYVDPSAHVDEGYFSQLRSRLGGAGAIHPTLNLIRYMLNFTVLEFRPPGLPDPFEPLLRVLERGGNVNRTHGIELGLVAMHPRWETYAGRAEPFRIDEPHLDMLDADWEARRAEDARWVAESRAMRTEDDAR</sequence>